<keyword evidence="1" id="KW-1133">Transmembrane helix</keyword>
<organism evidence="2">
    <name type="scientific">Cacopsylla melanoneura</name>
    <dbReference type="NCBI Taxonomy" id="428564"/>
    <lineage>
        <taxon>Eukaryota</taxon>
        <taxon>Metazoa</taxon>
        <taxon>Ecdysozoa</taxon>
        <taxon>Arthropoda</taxon>
        <taxon>Hexapoda</taxon>
        <taxon>Insecta</taxon>
        <taxon>Pterygota</taxon>
        <taxon>Neoptera</taxon>
        <taxon>Paraneoptera</taxon>
        <taxon>Hemiptera</taxon>
        <taxon>Sternorrhyncha</taxon>
        <taxon>Psylloidea</taxon>
        <taxon>Psyllidae</taxon>
        <taxon>Psyllinae</taxon>
        <taxon>Cacopsylla</taxon>
    </lineage>
</organism>
<feature type="transmembrane region" description="Helical" evidence="1">
    <location>
        <begin position="43"/>
        <end position="59"/>
    </location>
</feature>
<dbReference type="AlphaFoldDB" id="A0A8D9BRU8"/>
<dbReference type="EMBL" id="HBUF01655444">
    <property type="protein sequence ID" value="CAG6787675.1"/>
    <property type="molecule type" value="Transcribed_RNA"/>
</dbReference>
<reference evidence="2" key="1">
    <citation type="submission" date="2021-05" db="EMBL/GenBank/DDBJ databases">
        <authorList>
            <person name="Alioto T."/>
            <person name="Alioto T."/>
            <person name="Gomez Garrido J."/>
        </authorList>
    </citation>
    <scope>NUCLEOTIDE SEQUENCE</scope>
</reference>
<evidence type="ECO:0000256" key="1">
    <source>
        <dbReference type="SAM" id="Phobius"/>
    </source>
</evidence>
<feature type="transmembrane region" description="Helical" evidence="1">
    <location>
        <begin position="71"/>
        <end position="90"/>
    </location>
</feature>
<feature type="transmembrane region" description="Helical" evidence="1">
    <location>
        <begin position="97"/>
        <end position="114"/>
    </location>
</feature>
<accession>A0A8D9BRU8</accession>
<evidence type="ECO:0000313" key="2">
    <source>
        <dbReference type="EMBL" id="CAG6787675.1"/>
    </source>
</evidence>
<sequence>MFPLPPPPHLAFPFFFVFPFFLPLVFLLRCVRIYLFFSYSSSYPLLPFPLVSFCLHPLSRFFSTLHLPSSLSLSSIITFLFVFFTLHLSYLSPHSSISYPVIYCCCYVAALALADW</sequence>
<feature type="transmembrane region" description="Helical" evidence="1">
    <location>
        <begin position="12"/>
        <end position="31"/>
    </location>
</feature>
<name>A0A8D9BRU8_9HEMI</name>
<proteinExistence type="predicted"/>
<protein>
    <submittedName>
        <fullName evidence="2">Uncharacterized protein</fullName>
    </submittedName>
</protein>
<keyword evidence="1" id="KW-0472">Membrane</keyword>
<keyword evidence="1" id="KW-0812">Transmembrane</keyword>